<keyword evidence="2" id="KW-1185">Reference proteome</keyword>
<organism evidence="1 2">
    <name type="scientific">Paramarasmius palmivorus</name>
    <dbReference type="NCBI Taxonomy" id="297713"/>
    <lineage>
        <taxon>Eukaryota</taxon>
        <taxon>Fungi</taxon>
        <taxon>Dikarya</taxon>
        <taxon>Basidiomycota</taxon>
        <taxon>Agaricomycotina</taxon>
        <taxon>Agaricomycetes</taxon>
        <taxon>Agaricomycetidae</taxon>
        <taxon>Agaricales</taxon>
        <taxon>Marasmiineae</taxon>
        <taxon>Marasmiaceae</taxon>
        <taxon>Paramarasmius</taxon>
    </lineage>
</organism>
<protein>
    <submittedName>
        <fullName evidence="1">Uncharacterized protein</fullName>
    </submittedName>
</protein>
<accession>A0AAW0AT39</accession>
<dbReference type="AlphaFoldDB" id="A0AAW0AT39"/>
<sequence length="477" mass="52992">MRRCFNFHNFDLIRLETKHYNSTFTLLTSLSSSTSHALAQVDIFNVTGAIVNTSNTGSSIAVVTSRALYTGDAVGVVCDIGSTSGSIEVKGKKSVPNMDVHILVLLRKPRVPHLPRLCFSPYKLPFSPILQSPSSLCFSFCNTSLVNILEARWQKMIPKGQTSSPIGLVTLTWRDCSDYLDEPVKVEYGNNFEEVTDEKRLSYIEAQLEQLEGTHDSASSVFEVPLLQRLFHSYDVELQASSSSAFIGPRQPAPLKTKKMEGLTCSQRQKWNYTMKQREKRQEAAQTRDIDCSLKSNALCRAKDAEHVEVGELDVGDLPASEPGFIGLRELSEDQFQAISAFKVIRWKGNNAGYTQADYKHRRADEDEGYAACGSGISLGGGQERPGNIAIRRKRTRLAMEELRKDPNIMRVVGHTGTLYKAFGHKLATESRDNIRALKKQFPDLIPFEYPSPDGPYWAAAMVNSAPVASDAQVVTV</sequence>
<gene>
    <name evidence="1" type="ORF">VNI00_018951</name>
</gene>
<name>A0AAW0AT39_9AGAR</name>
<comment type="caution">
    <text evidence="1">The sequence shown here is derived from an EMBL/GenBank/DDBJ whole genome shotgun (WGS) entry which is preliminary data.</text>
</comment>
<evidence type="ECO:0000313" key="1">
    <source>
        <dbReference type="EMBL" id="KAK7016232.1"/>
    </source>
</evidence>
<reference evidence="1 2" key="1">
    <citation type="submission" date="2024-01" db="EMBL/GenBank/DDBJ databases">
        <title>A draft genome for a cacao thread blight-causing isolate of Paramarasmius palmivorus.</title>
        <authorList>
            <person name="Baruah I.K."/>
            <person name="Bukari Y."/>
            <person name="Amoako-Attah I."/>
            <person name="Meinhardt L.W."/>
            <person name="Bailey B.A."/>
            <person name="Cohen S.P."/>
        </authorList>
    </citation>
    <scope>NUCLEOTIDE SEQUENCE [LARGE SCALE GENOMIC DNA]</scope>
    <source>
        <strain evidence="1 2">GH-12</strain>
    </source>
</reference>
<dbReference type="EMBL" id="JAYKXP010000292">
    <property type="protein sequence ID" value="KAK7016232.1"/>
    <property type="molecule type" value="Genomic_DNA"/>
</dbReference>
<proteinExistence type="predicted"/>
<dbReference type="Proteomes" id="UP001383192">
    <property type="component" value="Unassembled WGS sequence"/>
</dbReference>
<evidence type="ECO:0000313" key="2">
    <source>
        <dbReference type="Proteomes" id="UP001383192"/>
    </source>
</evidence>